<comment type="caution">
    <text evidence="2">The sequence shown here is derived from an EMBL/GenBank/DDBJ whole genome shotgun (WGS) entry which is preliminary data.</text>
</comment>
<sequence>MRMVMNRKTFSASVRRDSAETSPNLASMAVGLMSARCMIYLMGTAAIGRSGGLTEPEARRKCLPLVDPLPSHQLPRQPDLHLTLA</sequence>
<evidence type="ECO:0000313" key="2">
    <source>
        <dbReference type="EMBL" id="VEL34380.1"/>
    </source>
</evidence>
<evidence type="ECO:0000256" key="1">
    <source>
        <dbReference type="SAM" id="MobiDB-lite"/>
    </source>
</evidence>
<reference evidence="2" key="1">
    <citation type="submission" date="2018-11" db="EMBL/GenBank/DDBJ databases">
        <authorList>
            <consortium name="Pathogen Informatics"/>
        </authorList>
    </citation>
    <scope>NUCLEOTIDE SEQUENCE</scope>
</reference>
<organism evidence="2 3">
    <name type="scientific">Protopolystoma xenopodis</name>
    <dbReference type="NCBI Taxonomy" id="117903"/>
    <lineage>
        <taxon>Eukaryota</taxon>
        <taxon>Metazoa</taxon>
        <taxon>Spiralia</taxon>
        <taxon>Lophotrochozoa</taxon>
        <taxon>Platyhelminthes</taxon>
        <taxon>Monogenea</taxon>
        <taxon>Polyopisthocotylea</taxon>
        <taxon>Polystomatidea</taxon>
        <taxon>Polystomatidae</taxon>
        <taxon>Protopolystoma</taxon>
    </lineage>
</organism>
<name>A0A448XE20_9PLAT</name>
<proteinExistence type="predicted"/>
<keyword evidence="3" id="KW-1185">Reference proteome</keyword>
<dbReference type="Proteomes" id="UP000784294">
    <property type="component" value="Unassembled WGS sequence"/>
</dbReference>
<dbReference type="AlphaFoldDB" id="A0A448XE20"/>
<gene>
    <name evidence="2" type="ORF">PXEA_LOCUS27820</name>
</gene>
<dbReference type="EMBL" id="CAAALY010247540">
    <property type="protein sequence ID" value="VEL34380.1"/>
    <property type="molecule type" value="Genomic_DNA"/>
</dbReference>
<feature type="region of interest" description="Disordered" evidence="1">
    <location>
        <begin position="65"/>
        <end position="85"/>
    </location>
</feature>
<accession>A0A448XE20</accession>
<protein>
    <submittedName>
        <fullName evidence="2">Uncharacterized protein</fullName>
    </submittedName>
</protein>
<evidence type="ECO:0000313" key="3">
    <source>
        <dbReference type="Proteomes" id="UP000784294"/>
    </source>
</evidence>